<dbReference type="GO" id="GO:0000977">
    <property type="term" value="F:RNA polymerase II transcription regulatory region sequence-specific DNA binding"/>
    <property type="evidence" value="ECO:0007669"/>
    <property type="project" value="TreeGrafter"/>
</dbReference>
<sequence length="285" mass="32678">MKAVVPMLGLDDLNSAIIDSLNQIMDTSKILSETESQDELSIFANVQFTYDNKKESAKDIHSLIHHKLASLVDHNNPTMMSPDAISRFYDHSPICSPPNGYYSPNVSPPSISPNPTPPNGLLPGQQSDMFEGIVNPHIAIYDQTVHSEYDEKEFMETMKALSGQHQEPHQESHQESQDATEEYQTGRRKSIQPLSKEDKRRRNTAASARFRVKKKLREQALQQTAAEMTEKARVFEERVHELEREVKWLKALLVEKKDGQIEKMILNQQKRELEQQQQQQQQQSS</sequence>
<feature type="compositionally biased region" description="Pro residues" evidence="7">
    <location>
        <begin position="106"/>
        <end position="120"/>
    </location>
</feature>
<comment type="caution">
    <text evidence="9">The sequence shown here is derived from an EMBL/GenBank/DDBJ whole genome shotgun (WGS) entry which is preliminary data.</text>
</comment>
<dbReference type="CDD" id="cd14705">
    <property type="entry name" value="bZIP_Zip1"/>
    <property type="match status" value="1"/>
</dbReference>
<gene>
    <name evidence="9" type="ORF">CU097_003738</name>
</gene>
<comment type="subcellular location">
    <subcellularLocation>
        <location evidence="1">Nucleus</location>
    </subcellularLocation>
</comment>
<evidence type="ECO:0000256" key="4">
    <source>
        <dbReference type="ARBA" id="ARBA00023163"/>
    </source>
</evidence>
<evidence type="ECO:0000313" key="9">
    <source>
        <dbReference type="EMBL" id="RCH93184.1"/>
    </source>
</evidence>
<dbReference type="OrthoDB" id="1939598at2759"/>
<evidence type="ECO:0000256" key="2">
    <source>
        <dbReference type="ARBA" id="ARBA00023015"/>
    </source>
</evidence>
<dbReference type="InterPro" id="IPR004827">
    <property type="entry name" value="bZIP"/>
</dbReference>
<dbReference type="Proteomes" id="UP000252139">
    <property type="component" value="Unassembled WGS sequence"/>
</dbReference>
<keyword evidence="6" id="KW-0175">Coiled coil</keyword>
<reference evidence="9 10" key="1">
    <citation type="journal article" date="2018" name="G3 (Bethesda)">
        <title>Phylogenetic and Phylogenomic Definition of Rhizopus Species.</title>
        <authorList>
            <person name="Gryganskyi A.P."/>
            <person name="Golan J."/>
            <person name="Dolatabadi S."/>
            <person name="Mondo S."/>
            <person name="Robb S."/>
            <person name="Idnurm A."/>
            <person name="Muszewska A."/>
            <person name="Steczkiewicz K."/>
            <person name="Masonjones S."/>
            <person name="Liao H.L."/>
            <person name="Gajdeczka M.T."/>
            <person name="Anike F."/>
            <person name="Vuek A."/>
            <person name="Anishchenko I.M."/>
            <person name="Voigt K."/>
            <person name="de Hoog G.S."/>
            <person name="Smith M.E."/>
            <person name="Heitman J."/>
            <person name="Vilgalys R."/>
            <person name="Stajich J.E."/>
        </authorList>
    </citation>
    <scope>NUCLEOTIDE SEQUENCE [LARGE SCALE GENOMIC DNA]</scope>
    <source>
        <strain evidence="9 10">CBS 357.93</strain>
    </source>
</reference>
<evidence type="ECO:0000313" key="10">
    <source>
        <dbReference type="Proteomes" id="UP000252139"/>
    </source>
</evidence>
<keyword evidence="10" id="KW-1185">Reference proteome</keyword>
<evidence type="ECO:0000256" key="1">
    <source>
        <dbReference type="ARBA" id="ARBA00004123"/>
    </source>
</evidence>
<feature type="region of interest" description="Disordered" evidence="7">
    <location>
        <begin position="105"/>
        <end position="127"/>
    </location>
</feature>
<feature type="coiled-coil region" evidence="6">
    <location>
        <begin position="218"/>
        <end position="283"/>
    </location>
</feature>
<dbReference type="AlphaFoldDB" id="A0A367JTA0"/>
<evidence type="ECO:0000256" key="6">
    <source>
        <dbReference type="SAM" id="Coils"/>
    </source>
</evidence>
<keyword evidence="5" id="KW-0539">Nucleus</keyword>
<accession>A0A367JTA0</accession>
<protein>
    <recommendedName>
        <fullName evidence="8">BZIP domain-containing protein</fullName>
    </recommendedName>
</protein>
<proteinExistence type="predicted"/>
<dbReference type="GO" id="GO:0005634">
    <property type="term" value="C:nucleus"/>
    <property type="evidence" value="ECO:0007669"/>
    <property type="project" value="UniProtKB-SubCell"/>
</dbReference>
<evidence type="ECO:0000256" key="7">
    <source>
        <dbReference type="SAM" id="MobiDB-lite"/>
    </source>
</evidence>
<feature type="region of interest" description="Disordered" evidence="7">
    <location>
        <begin position="160"/>
        <end position="209"/>
    </location>
</feature>
<dbReference type="PROSITE" id="PS00036">
    <property type="entry name" value="BZIP_BASIC"/>
    <property type="match status" value="1"/>
</dbReference>
<evidence type="ECO:0000259" key="8">
    <source>
        <dbReference type="PROSITE" id="PS50217"/>
    </source>
</evidence>
<dbReference type="STRING" id="86630.A0A367JTA0"/>
<dbReference type="InterPro" id="IPR046347">
    <property type="entry name" value="bZIP_sf"/>
</dbReference>
<dbReference type="PANTHER" id="PTHR13044">
    <property type="entry name" value="ACTIVATING TRANSCRIPTION FACTOR ATF 4/5"/>
    <property type="match status" value="1"/>
</dbReference>
<dbReference type="PANTHER" id="PTHR13044:SF14">
    <property type="entry name" value="CRYPTOCEPHAL, ISOFORM A"/>
    <property type="match status" value="1"/>
</dbReference>
<dbReference type="EMBL" id="PJQL01000730">
    <property type="protein sequence ID" value="RCH93184.1"/>
    <property type="molecule type" value="Genomic_DNA"/>
</dbReference>
<dbReference type="Pfam" id="PF07716">
    <property type="entry name" value="bZIP_2"/>
    <property type="match status" value="1"/>
</dbReference>
<keyword evidence="3" id="KW-0238">DNA-binding</keyword>
<evidence type="ECO:0000256" key="3">
    <source>
        <dbReference type="ARBA" id="ARBA00023125"/>
    </source>
</evidence>
<evidence type="ECO:0000256" key="5">
    <source>
        <dbReference type="ARBA" id="ARBA00023242"/>
    </source>
</evidence>
<dbReference type="GO" id="GO:0001228">
    <property type="term" value="F:DNA-binding transcription activator activity, RNA polymerase II-specific"/>
    <property type="evidence" value="ECO:0007669"/>
    <property type="project" value="TreeGrafter"/>
</dbReference>
<name>A0A367JTA0_RHIAZ</name>
<keyword evidence="2" id="KW-0805">Transcription regulation</keyword>
<dbReference type="Gene3D" id="1.20.5.170">
    <property type="match status" value="1"/>
</dbReference>
<dbReference type="SUPFAM" id="SSF57959">
    <property type="entry name" value="Leucine zipper domain"/>
    <property type="match status" value="1"/>
</dbReference>
<feature type="compositionally biased region" description="Basic and acidic residues" evidence="7">
    <location>
        <begin position="166"/>
        <end position="176"/>
    </location>
</feature>
<dbReference type="PROSITE" id="PS50217">
    <property type="entry name" value="BZIP"/>
    <property type="match status" value="1"/>
</dbReference>
<organism evidence="9 10">
    <name type="scientific">Rhizopus azygosporus</name>
    <name type="common">Rhizopus microsporus var. azygosporus</name>
    <dbReference type="NCBI Taxonomy" id="86630"/>
    <lineage>
        <taxon>Eukaryota</taxon>
        <taxon>Fungi</taxon>
        <taxon>Fungi incertae sedis</taxon>
        <taxon>Mucoromycota</taxon>
        <taxon>Mucoromycotina</taxon>
        <taxon>Mucoromycetes</taxon>
        <taxon>Mucorales</taxon>
        <taxon>Mucorineae</taxon>
        <taxon>Rhizopodaceae</taxon>
        <taxon>Rhizopus</taxon>
    </lineage>
</organism>
<feature type="domain" description="BZIP" evidence="8">
    <location>
        <begin position="193"/>
        <end position="256"/>
    </location>
</feature>
<keyword evidence="4" id="KW-0804">Transcription</keyword>